<name>A0A1F5EGC7_9BACT</name>
<evidence type="ECO:0000259" key="1">
    <source>
        <dbReference type="Pfam" id="PF13482"/>
    </source>
</evidence>
<gene>
    <name evidence="2" type="ORF">A2Z61_01175</name>
</gene>
<dbReference type="InterPro" id="IPR038720">
    <property type="entry name" value="YprB_RNase_H-like_dom"/>
</dbReference>
<dbReference type="EMBL" id="MFAC01000034">
    <property type="protein sequence ID" value="OGD66276.1"/>
    <property type="molecule type" value="Genomic_DNA"/>
</dbReference>
<dbReference type="STRING" id="1797580.A2Z61_01175"/>
<sequence length="191" mass="22150">MKKIIFDIETRNIFEDVGKADPTLLDLSVVCAYDSETGDYLAYTQEELPNLWPILEKADMLIGYNSDHFDIPILNKYYPGDLTRIKSLDILKEIKKSLGRRIRLNLVAEGTLGRKKTGNGLEAVVWWKNGEIDKIKKYCIEDVKITKELYEYALKNGVLKYKDLSEIREIKLDTSKWEEKENTSINHTLPF</sequence>
<dbReference type="Gene3D" id="3.30.420.10">
    <property type="entry name" value="Ribonuclease H-like superfamily/Ribonuclease H"/>
    <property type="match status" value="1"/>
</dbReference>
<dbReference type="GO" id="GO:0003676">
    <property type="term" value="F:nucleic acid binding"/>
    <property type="evidence" value="ECO:0007669"/>
    <property type="project" value="InterPro"/>
</dbReference>
<evidence type="ECO:0000313" key="2">
    <source>
        <dbReference type="EMBL" id="OGD66276.1"/>
    </source>
</evidence>
<proteinExistence type="predicted"/>
<reference evidence="2 3" key="1">
    <citation type="journal article" date="2016" name="Nat. Commun.">
        <title>Thousands of microbial genomes shed light on interconnected biogeochemical processes in an aquifer system.</title>
        <authorList>
            <person name="Anantharaman K."/>
            <person name="Brown C.T."/>
            <person name="Hug L.A."/>
            <person name="Sharon I."/>
            <person name="Castelle C.J."/>
            <person name="Probst A.J."/>
            <person name="Thomas B.C."/>
            <person name="Singh A."/>
            <person name="Wilkins M.J."/>
            <person name="Karaoz U."/>
            <person name="Brodie E.L."/>
            <person name="Williams K.H."/>
            <person name="Hubbard S.S."/>
            <person name="Banfield J.F."/>
        </authorList>
    </citation>
    <scope>NUCLEOTIDE SEQUENCE [LARGE SCALE GENOMIC DNA]</scope>
</reference>
<dbReference type="InterPro" id="IPR036397">
    <property type="entry name" value="RNaseH_sf"/>
</dbReference>
<organism evidence="2 3">
    <name type="scientific">Candidatus Campbellbacteria bacterium RIFCSPLOWO2_02_35_12</name>
    <dbReference type="NCBI Taxonomy" id="1797580"/>
    <lineage>
        <taxon>Bacteria</taxon>
        <taxon>Candidatus Campbelliibacteriota</taxon>
    </lineage>
</organism>
<dbReference type="Proteomes" id="UP000186029">
    <property type="component" value="Unassembled WGS sequence"/>
</dbReference>
<dbReference type="InterPro" id="IPR012337">
    <property type="entry name" value="RNaseH-like_sf"/>
</dbReference>
<dbReference type="SUPFAM" id="SSF53098">
    <property type="entry name" value="Ribonuclease H-like"/>
    <property type="match status" value="1"/>
</dbReference>
<accession>A0A1F5EGC7</accession>
<evidence type="ECO:0000313" key="3">
    <source>
        <dbReference type="Proteomes" id="UP000186029"/>
    </source>
</evidence>
<comment type="caution">
    <text evidence="2">The sequence shown here is derived from an EMBL/GenBank/DDBJ whole genome shotgun (WGS) entry which is preliminary data.</text>
</comment>
<dbReference type="Pfam" id="PF13482">
    <property type="entry name" value="RNase_H_2"/>
    <property type="match status" value="1"/>
</dbReference>
<dbReference type="AlphaFoldDB" id="A0A1F5EGC7"/>
<protein>
    <recommendedName>
        <fullName evidence="1">YprB ribonuclease H-like domain-containing protein</fullName>
    </recommendedName>
</protein>
<feature type="domain" description="YprB ribonuclease H-like" evidence="1">
    <location>
        <begin position="5"/>
        <end position="153"/>
    </location>
</feature>